<feature type="domain" description="BREX system Lon protease-like BrxL N-terminal" evidence="3">
    <location>
        <begin position="37"/>
        <end position="168"/>
    </location>
</feature>
<feature type="compositionally biased region" description="Low complexity" evidence="1">
    <location>
        <begin position="550"/>
        <end position="565"/>
    </location>
</feature>
<feature type="compositionally biased region" description="Low complexity" evidence="1">
    <location>
        <begin position="12"/>
        <end position="27"/>
    </location>
</feature>
<gene>
    <name evidence="4" type="ORF">HMPREF0682_2396</name>
</gene>
<evidence type="ECO:0000313" key="5">
    <source>
        <dbReference type="Proteomes" id="UP000017052"/>
    </source>
</evidence>
<comment type="caution">
    <text evidence="4">The sequence shown here is derived from an EMBL/GenBank/DDBJ whole genome shotgun (WGS) entry which is preliminary data.</text>
</comment>
<dbReference type="InterPro" id="IPR038113">
    <property type="entry name" value="MITD1_C_sf"/>
</dbReference>
<dbReference type="AlphaFoldDB" id="U2SDQ1"/>
<dbReference type="InterPro" id="IPR046838">
    <property type="entry name" value="BrxL_N"/>
</dbReference>
<sequence>MNDEMDDTAGQGYRAPDAAGPAPRPGGMTPLDRRINEAFPGVVVRKDLVKAVKGNAIVPTYVLEYLLGQYAATDDEASIRSGIEQVRNVLRDHYVHRGENRLVQSRIREKGRHRVIDKVSVALNERDDVYEAEFSNLGISRVEISSEVVRKHPKLLTGGVWCICDIVYAHSGDPKEAPWRLHSLKPIQLSNLDLDGYQATRARFTTDEWIDLLVQSIGFNPELLGARAKLLHLVRLIPFVERNYNLIELGPKGTGKSHIYSEFSPHGMLISGGEVTAAKLFVNNSTGRIGLVGYWDTVAFDEFAGRKKRADRGLVDIMKNYMANKSFSRGVETLGAEASMVFIGNTTHTVPYMLKNSDLFDELPEQYHDPAFLDRIHAYIPGWEFEQIRGEMFATGYGFVVDYLAEVLKSMRDLDYSDRYREHFQLSADISTRDRDGIHKTFSGLMKLVHPTGRASCDEIEALLRAAIEGRKRVKDQLVRIDTTMTPVRFGYRGADGEWSSVPVLEENEYPELYRRGTPSADVADEGEAEASGRGRNGVGASAGNEEGARSGAAGDAAGSTADGAVPAPTDSAPAVSELEEQHLSFRDGQRGFSFDRFFGPYLRGATKVTVADPFIRQPHQARNLMELIETIAKVTDDATETGVHLVTKVDENPEHARKQLANLEMIRTSSAVAGIGFDYEFSDTIHDRSISADTGWLIVLGRGLDVFQPFDTDWLDLRLRQQRYRQVKEFTVTYMRRDQSR</sequence>
<dbReference type="GeneID" id="95359201"/>
<dbReference type="Gene3D" id="3.30.870.30">
    <property type="entry name" value="MITD, C-terminal phospholipase D-like domain"/>
    <property type="match status" value="1"/>
</dbReference>
<evidence type="ECO:0000313" key="4">
    <source>
        <dbReference type="EMBL" id="ERK60837.1"/>
    </source>
</evidence>
<protein>
    <submittedName>
        <fullName evidence="4">TIGR02688 family protein</fullName>
    </submittedName>
</protein>
<dbReference type="Pfam" id="PF13337">
    <property type="entry name" value="BrxL_ATPase"/>
    <property type="match status" value="1"/>
</dbReference>
<dbReference type="Pfam" id="PF20442">
    <property type="entry name" value="BrxL_N"/>
    <property type="match status" value="1"/>
</dbReference>
<feature type="region of interest" description="Disordered" evidence="1">
    <location>
        <begin position="513"/>
        <end position="577"/>
    </location>
</feature>
<dbReference type="NCBIfam" id="TIGR02688">
    <property type="entry name" value="BREX system Lon protease-like protein BrxL"/>
    <property type="match status" value="1"/>
</dbReference>
<feature type="region of interest" description="Disordered" evidence="1">
    <location>
        <begin position="1"/>
        <end position="32"/>
    </location>
</feature>
<organism evidence="4 5">
    <name type="scientific">Propionibacterium acidifaciens F0233</name>
    <dbReference type="NCBI Taxonomy" id="553198"/>
    <lineage>
        <taxon>Bacteria</taxon>
        <taxon>Bacillati</taxon>
        <taxon>Actinomycetota</taxon>
        <taxon>Actinomycetes</taxon>
        <taxon>Propionibacteriales</taxon>
        <taxon>Propionibacteriaceae</taxon>
        <taxon>Propionibacterium</taxon>
    </lineage>
</organism>
<dbReference type="EMBL" id="ACVN02000072">
    <property type="protein sequence ID" value="ERK60837.1"/>
    <property type="molecule type" value="Genomic_DNA"/>
</dbReference>
<proteinExistence type="predicted"/>
<reference evidence="4" key="1">
    <citation type="submission" date="2013-08" db="EMBL/GenBank/DDBJ databases">
        <authorList>
            <person name="Durkin A.S."/>
            <person name="Haft D.R."/>
            <person name="McCorrison J."/>
            <person name="Torralba M."/>
            <person name="Gillis M."/>
            <person name="Haft D.H."/>
            <person name="Methe B."/>
            <person name="Sutton G."/>
            <person name="Nelson K.E."/>
        </authorList>
    </citation>
    <scope>NUCLEOTIDE SEQUENCE [LARGE SCALE GENOMIC DNA]</scope>
    <source>
        <strain evidence="4">F0233</strain>
    </source>
</reference>
<dbReference type="Pfam" id="PF16565">
    <property type="entry name" value="MIT_C"/>
    <property type="match status" value="1"/>
</dbReference>
<dbReference type="Proteomes" id="UP000017052">
    <property type="component" value="Unassembled WGS sequence"/>
</dbReference>
<name>U2SDQ1_9ACTN</name>
<evidence type="ECO:0000259" key="2">
    <source>
        <dbReference type="Pfam" id="PF16565"/>
    </source>
</evidence>
<dbReference type="RefSeq" id="WP_021796723.1">
    <property type="nucleotide sequence ID" value="NZ_ACVN02000072.1"/>
</dbReference>
<evidence type="ECO:0000259" key="3">
    <source>
        <dbReference type="Pfam" id="PF20442"/>
    </source>
</evidence>
<accession>U2SDQ1</accession>
<feature type="domain" description="MITD1 C-terminal phospholipase D-like" evidence="2">
    <location>
        <begin position="592"/>
        <end position="737"/>
    </location>
</feature>
<keyword evidence="5" id="KW-1185">Reference proteome</keyword>
<dbReference type="InterPro" id="IPR032341">
    <property type="entry name" value="MITD1_C"/>
</dbReference>
<dbReference type="InterPro" id="IPR014061">
    <property type="entry name" value="BrxL-like"/>
</dbReference>
<evidence type="ECO:0000256" key="1">
    <source>
        <dbReference type="SAM" id="MobiDB-lite"/>
    </source>
</evidence>